<dbReference type="PANTHER" id="PTHR44688:SF16">
    <property type="entry name" value="DNA-BINDING TRANSCRIPTIONAL ACTIVATOR DEVR_DOSR"/>
    <property type="match status" value="1"/>
</dbReference>
<accession>A0A4P7D7V9</accession>
<dbReference type="RefSeq" id="WP_134759051.1">
    <property type="nucleotide sequence ID" value="NZ_CP038151.1"/>
</dbReference>
<keyword evidence="3" id="KW-0804">Transcription</keyword>
<dbReference type="GO" id="GO:0006355">
    <property type="term" value="P:regulation of DNA-templated transcription"/>
    <property type="evidence" value="ECO:0007669"/>
    <property type="project" value="InterPro"/>
</dbReference>
<evidence type="ECO:0000256" key="1">
    <source>
        <dbReference type="ARBA" id="ARBA00023015"/>
    </source>
</evidence>
<keyword evidence="2" id="KW-0238">DNA-binding</keyword>
<evidence type="ECO:0000313" key="6">
    <source>
        <dbReference type="Proteomes" id="UP000295727"/>
    </source>
</evidence>
<dbReference type="Pfam" id="PF00196">
    <property type="entry name" value="GerE"/>
    <property type="match status" value="1"/>
</dbReference>
<dbReference type="InterPro" id="IPR036388">
    <property type="entry name" value="WH-like_DNA-bd_sf"/>
</dbReference>
<evidence type="ECO:0000256" key="2">
    <source>
        <dbReference type="ARBA" id="ARBA00023125"/>
    </source>
</evidence>
<evidence type="ECO:0000256" key="3">
    <source>
        <dbReference type="ARBA" id="ARBA00023163"/>
    </source>
</evidence>
<sequence>MNELSGFLLSLHGAAREVPFNAFQEHALKLLKALVPFDAARWGTARHDARGAAYHEPYLYNDSPESLKDYEAVREHDCAATWCLEHLGTVANLPLSVVYAHERSPGLLNYVHRYRHMHGLIIGCKSGEDGLRQAISLYGAYEHKPFDESQRRTLELVFPHLMEALQTNLVLQMERIRPHRGDAAWSMAVCDVGGDFLFVEPDFRDLLREEWPSLAHRALPANLARLAAIGGQSSFHGRAALFFTEVVHDAVFVRARARVPVDTLSPRELEVAKLVTTGLTHKEIARSLAIAPATVRNHLQAIHERAGVHSNAELVQQLRRAGH</sequence>
<name>A0A4P7D7V9_9BURK</name>
<protein>
    <submittedName>
        <fullName evidence="5">LuxR family transcriptional regulator</fullName>
    </submittedName>
</protein>
<dbReference type="SMART" id="SM00421">
    <property type="entry name" value="HTH_LUXR"/>
    <property type="match status" value="1"/>
</dbReference>
<dbReference type="GO" id="GO:0003677">
    <property type="term" value="F:DNA binding"/>
    <property type="evidence" value="ECO:0007669"/>
    <property type="project" value="UniProtKB-KW"/>
</dbReference>
<gene>
    <name evidence="5" type="ORF">E1956_41185</name>
</gene>
<dbReference type="Gene3D" id="1.10.10.10">
    <property type="entry name" value="Winged helix-like DNA-binding domain superfamily/Winged helix DNA-binding domain"/>
    <property type="match status" value="1"/>
</dbReference>
<dbReference type="PROSITE" id="PS50043">
    <property type="entry name" value="HTH_LUXR_2"/>
    <property type="match status" value="1"/>
</dbReference>
<keyword evidence="6" id="KW-1185">Reference proteome</keyword>
<dbReference type="InterPro" id="IPR000792">
    <property type="entry name" value="Tscrpt_reg_LuxR_C"/>
</dbReference>
<evidence type="ECO:0000313" key="5">
    <source>
        <dbReference type="EMBL" id="QBR03537.1"/>
    </source>
</evidence>
<dbReference type="AlphaFoldDB" id="A0A4P7D7V9"/>
<reference evidence="5 6" key="1">
    <citation type="submission" date="2019-03" db="EMBL/GenBank/DDBJ databases">
        <title>Paraburkholderia sp. 7MH5, isolated from subtropical forest soil.</title>
        <authorList>
            <person name="Gao Z.-H."/>
            <person name="Qiu L.-H."/>
        </authorList>
    </citation>
    <scope>NUCLEOTIDE SEQUENCE [LARGE SCALE GENOMIC DNA]</scope>
    <source>
        <strain evidence="5 6">7MH5</strain>
    </source>
</reference>
<dbReference type="PANTHER" id="PTHR44688">
    <property type="entry name" value="DNA-BINDING TRANSCRIPTIONAL ACTIVATOR DEVR_DOSR"/>
    <property type="match status" value="1"/>
</dbReference>
<evidence type="ECO:0000259" key="4">
    <source>
        <dbReference type="PROSITE" id="PS50043"/>
    </source>
</evidence>
<organism evidence="5 6">
    <name type="scientific">Paraburkholderia pallida</name>
    <dbReference type="NCBI Taxonomy" id="2547399"/>
    <lineage>
        <taxon>Bacteria</taxon>
        <taxon>Pseudomonadati</taxon>
        <taxon>Pseudomonadota</taxon>
        <taxon>Betaproteobacteria</taxon>
        <taxon>Burkholderiales</taxon>
        <taxon>Burkholderiaceae</taxon>
        <taxon>Paraburkholderia</taxon>
    </lineage>
</organism>
<feature type="domain" description="HTH luxR-type" evidence="4">
    <location>
        <begin position="257"/>
        <end position="322"/>
    </location>
</feature>
<dbReference type="KEGG" id="ppai:E1956_41185"/>
<dbReference type="Proteomes" id="UP000295727">
    <property type="component" value="Chromosome 4"/>
</dbReference>
<dbReference type="EMBL" id="CP038151">
    <property type="protein sequence ID" value="QBR03537.1"/>
    <property type="molecule type" value="Genomic_DNA"/>
</dbReference>
<keyword evidence="1" id="KW-0805">Transcription regulation</keyword>
<proteinExistence type="predicted"/>
<dbReference type="InterPro" id="IPR016032">
    <property type="entry name" value="Sig_transdc_resp-reg_C-effctor"/>
</dbReference>
<dbReference type="SUPFAM" id="SSF46894">
    <property type="entry name" value="C-terminal effector domain of the bipartite response regulators"/>
    <property type="match status" value="1"/>
</dbReference>
<dbReference type="PRINTS" id="PR00038">
    <property type="entry name" value="HTHLUXR"/>
</dbReference>
<dbReference type="CDD" id="cd06170">
    <property type="entry name" value="LuxR_C_like"/>
    <property type="match status" value="1"/>
</dbReference>
<dbReference type="OrthoDB" id="8768171at2"/>